<protein>
    <recommendedName>
        <fullName evidence="5">O-antigen ligase</fullName>
    </recommendedName>
</protein>
<feature type="transmembrane region" description="Helical" evidence="2">
    <location>
        <begin position="33"/>
        <end position="51"/>
    </location>
</feature>
<feature type="region of interest" description="Disordered" evidence="1">
    <location>
        <begin position="467"/>
        <end position="504"/>
    </location>
</feature>
<feature type="transmembrane region" description="Helical" evidence="2">
    <location>
        <begin position="386"/>
        <end position="408"/>
    </location>
</feature>
<evidence type="ECO:0000256" key="2">
    <source>
        <dbReference type="SAM" id="Phobius"/>
    </source>
</evidence>
<feature type="transmembrane region" description="Helical" evidence="2">
    <location>
        <begin position="149"/>
        <end position="168"/>
    </location>
</feature>
<name>A0A1C5HKD7_9ACTN</name>
<keyword evidence="2" id="KW-0812">Transmembrane</keyword>
<feature type="transmembrane region" description="Helical" evidence="2">
    <location>
        <begin position="354"/>
        <end position="374"/>
    </location>
</feature>
<sequence length="504" mass="55183">MFGRPRVSRSSSALTRHWQRGDEAAGSGRLGRFAWYLIVVSLLIIGLKPLLDIPGKKVPYDTVDAGMIATTIGAGLMGLALLLLFVVHRGVPARLLPVVVALVGLGLLSVVDLLLVPARDGFLQQFEVDGLRDIFGSYVPPTKGTITQAAQLVVGFAPVALLVAMVFTPHWFPAERIRQVLLLVLLGTAVHCLIAWLQVAGVVPYTFFFKLPGGNIGRASGGYFHPASLGRLLIFGVFLIYAVGARLRFRLPARLGLIVLLVGTTFVTTHRLTLLCVGLVIAAMELRRLPQLLAWLRGLPLRVAVPGAVLVLAAVVVLLVIWGDFLWRRVAFLLTQVGSLDVTDKDFMRGRGEIWAAIADAWGHAPLDVWLYGLGYEPWNTHSDPVRIFVVWGLFGVVLMSVLFVTLWRATRPLLDAEGRWALGVLYVATAFFALTQKPTSYSYYMWLFLFAHLLLVVVRPRRVEPAGAGHGTTPHDPDRPPTPPPTRPGPVRTAPGVYRSEGY</sequence>
<dbReference type="EMBL" id="LT607751">
    <property type="protein sequence ID" value="SCG46031.1"/>
    <property type="molecule type" value="Genomic_DNA"/>
</dbReference>
<feature type="transmembrane region" description="Helical" evidence="2">
    <location>
        <begin position="420"/>
        <end position="436"/>
    </location>
</feature>
<evidence type="ECO:0008006" key="5">
    <source>
        <dbReference type="Google" id="ProtNLM"/>
    </source>
</evidence>
<dbReference type="PANTHER" id="PTHR37422:SF13">
    <property type="entry name" value="LIPOPOLYSACCHARIDE BIOSYNTHESIS PROTEIN PA4999-RELATED"/>
    <property type="match status" value="1"/>
</dbReference>
<feature type="transmembrane region" description="Helical" evidence="2">
    <location>
        <begin position="223"/>
        <end position="243"/>
    </location>
</feature>
<reference evidence="3 4" key="1">
    <citation type="submission" date="2016-06" db="EMBL/GenBank/DDBJ databases">
        <authorList>
            <person name="Kjaerup R.B."/>
            <person name="Dalgaard T.S."/>
            <person name="Juul-Madsen H.R."/>
        </authorList>
    </citation>
    <scope>NUCLEOTIDE SEQUENCE [LARGE SCALE GENOMIC DNA]</scope>
    <source>
        <strain evidence="3 4">DSM 45097</strain>
    </source>
</reference>
<feature type="transmembrane region" description="Helical" evidence="2">
    <location>
        <begin position="95"/>
        <end position="116"/>
    </location>
</feature>
<evidence type="ECO:0000313" key="3">
    <source>
        <dbReference type="EMBL" id="SCG46031.1"/>
    </source>
</evidence>
<keyword evidence="4" id="KW-1185">Reference proteome</keyword>
<evidence type="ECO:0000256" key="1">
    <source>
        <dbReference type="SAM" id="MobiDB-lite"/>
    </source>
</evidence>
<feature type="transmembrane region" description="Helical" evidence="2">
    <location>
        <begin position="255"/>
        <end position="283"/>
    </location>
</feature>
<feature type="transmembrane region" description="Helical" evidence="2">
    <location>
        <begin position="303"/>
        <end position="327"/>
    </location>
</feature>
<keyword evidence="2" id="KW-1133">Transmembrane helix</keyword>
<accession>A0A1C5HKD7</accession>
<feature type="transmembrane region" description="Helical" evidence="2">
    <location>
        <begin position="180"/>
        <end position="203"/>
    </location>
</feature>
<dbReference type="InterPro" id="IPR051533">
    <property type="entry name" value="WaaL-like"/>
</dbReference>
<organism evidence="3 4">
    <name type="scientific">Micromonospora siamensis</name>
    <dbReference type="NCBI Taxonomy" id="299152"/>
    <lineage>
        <taxon>Bacteria</taxon>
        <taxon>Bacillati</taxon>
        <taxon>Actinomycetota</taxon>
        <taxon>Actinomycetes</taxon>
        <taxon>Micromonosporales</taxon>
        <taxon>Micromonosporaceae</taxon>
        <taxon>Micromonospora</taxon>
    </lineage>
</organism>
<gene>
    <name evidence="3" type="ORF">GA0074704_1826</name>
</gene>
<proteinExistence type="predicted"/>
<feature type="transmembrane region" description="Helical" evidence="2">
    <location>
        <begin position="442"/>
        <end position="459"/>
    </location>
</feature>
<dbReference type="Proteomes" id="UP000198210">
    <property type="component" value="Chromosome I"/>
</dbReference>
<dbReference type="PANTHER" id="PTHR37422">
    <property type="entry name" value="TEICHURONIC ACID BIOSYNTHESIS PROTEIN TUAE"/>
    <property type="match status" value="1"/>
</dbReference>
<dbReference type="AlphaFoldDB" id="A0A1C5HKD7"/>
<keyword evidence="2" id="KW-0472">Membrane</keyword>
<evidence type="ECO:0000313" key="4">
    <source>
        <dbReference type="Proteomes" id="UP000198210"/>
    </source>
</evidence>
<feature type="transmembrane region" description="Helical" evidence="2">
    <location>
        <begin position="66"/>
        <end position="88"/>
    </location>
</feature>